<keyword evidence="3" id="KW-0804">Transcription</keyword>
<sequence length="217" mass="24683">MKLILAAEKLFGEHGIEGVSLRQIINAAGLVNSYSIHHHFGSKEGLVQAVFDNRVPAFEEACRARLDAEKAGQGELTLRGLLAARFMPLVECFDEQTRQSYSRFLLRLLYRSEAVHPYLRSEVPQPAINEVYNRLRNHFADLPNAVFISRFRFASDMFFGAIVEQRRLKRQAPELYQSDAAYWNEILEIIEHVFHVPYRGRPAAPLTGADRGTDPLG</sequence>
<evidence type="ECO:0000259" key="5">
    <source>
        <dbReference type="PROSITE" id="PS50977"/>
    </source>
</evidence>
<gene>
    <name evidence="6" type="ORF">GGR17_002197</name>
</gene>
<feature type="domain" description="HTH tetR-type" evidence="5">
    <location>
        <begin position="1"/>
        <end position="58"/>
    </location>
</feature>
<dbReference type="SUPFAM" id="SSF46689">
    <property type="entry name" value="Homeodomain-like"/>
    <property type="match status" value="1"/>
</dbReference>
<reference evidence="6" key="1">
    <citation type="submission" date="2020-08" db="EMBL/GenBank/DDBJ databases">
        <title>Genomic Encyclopedia of Type Strains, Phase IV (KMG-IV): sequencing the most valuable type-strain genomes for metagenomic binning, comparative biology and taxonomic classification.</title>
        <authorList>
            <person name="Goeker M."/>
        </authorList>
    </citation>
    <scope>NUCLEOTIDE SEQUENCE [LARGE SCALE GENOMIC DNA]</scope>
    <source>
        <strain evidence="6">DSM 105040</strain>
    </source>
</reference>
<evidence type="ECO:0000313" key="6">
    <source>
        <dbReference type="EMBL" id="MBB4022388.1"/>
    </source>
</evidence>
<dbReference type="PANTHER" id="PTHR30055:SF234">
    <property type="entry name" value="HTH-TYPE TRANSCRIPTIONAL REGULATOR BETI"/>
    <property type="match status" value="1"/>
</dbReference>
<dbReference type="GO" id="GO:0003700">
    <property type="term" value="F:DNA-binding transcription factor activity"/>
    <property type="evidence" value="ECO:0007669"/>
    <property type="project" value="TreeGrafter"/>
</dbReference>
<evidence type="ECO:0000256" key="1">
    <source>
        <dbReference type="ARBA" id="ARBA00023015"/>
    </source>
</evidence>
<feature type="DNA-binding region" description="H-T-H motif" evidence="4">
    <location>
        <begin position="21"/>
        <end position="40"/>
    </location>
</feature>
<evidence type="ECO:0000256" key="4">
    <source>
        <dbReference type="PROSITE-ProRule" id="PRU00335"/>
    </source>
</evidence>
<protein>
    <submittedName>
        <fullName evidence="6">AcrR family transcriptional regulator</fullName>
    </submittedName>
</protein>
<accession>A0A840CFX4</accession>
<dbReference type="Gene3D" id="1.10.357.10">
    <property type="entry name" value="Tetracycline Repressor, domain 2"/>
    <property type="match status" value="1"/>
</dbReference>
<keyword evidence="1" id="KW-0805">Transcription regulation</keyword>
<dbReference type="InterPro" id="IPR009057">
    <property type="entry name" value="Homeodomain-like_sf"/>
</dbReference>
<proteinExistence type="predicted"/>
<dbReference type="InterPro" id="IPR050109">
    <property type="entry name" value="HTH-type_TetR-like_transc_reg"/>
</dbReference>
<dbReference type="Proteomes" id="UP000585681">
    <property type="component" value="Unassembled WGS sequence"/>
</dbReference>
<dbReference type="Pfam" id="PF00440">
    <property type="entry name" value="TetR_N"/>
    <property type="match status" value="1"/>
</dbReference>
<dbReference type="AlphaFoldDB" id="A0A840CFX4"/>
<dbReference type="EMBL" id="JACIEQ010000002">
    <property type="protein sequence ID" value="MBB4022388.1"/>
    <property type="molecule type" value="Genomic_DNA"/>
</dbReference>
<dbReference type="InterPro" id="IPR001647">
    <property type="entry name" value="HTH_TetR"/>
</dbReference>
<keyword evidence="2 4" id="KW-0238">DNA-binding</keyword>
<organism evidence="6 7">
    <name type="scientific">Actibacterium naphthalenivorans</name>
    <dbReference type="NCBI Taxonomy" id="1614693"/>
    <lineage>
        <taxon>Bacteria</taxon>
        <taxon>Pseudomonadati</taxon>
        <taxon>Pseudomonadota</taxon>
        <taxon>Alphaproteobacteria</taxon>
        <taxon>Rhodobacterales</taxon>
        <taxon>Roseobacteraceae</taxon>
        <taxon>Actibacterium</taxon>
    </lineage>
</organism>
<dbReference type="PROSITE" id="PS50977">
    <property type="entry name" value="HTH_TETR_2"/>
    <property type="match status" value="1"/>
</dbReference>
<name>A0A840CFX4_9RHOB</name>
<evidence type="ECO:0000313" key="7">
    <source>
        <dbReference type="Proteomes" id="UP000585681"/>
    </source>
</evidence>
<evidence type="ECO:0000256" key="3">
    <source>
        <dbReference type="ARBA" id="ARBA00023163"/>
    </source>
</evidence>
<dbReference type="GO" id="GO:0000976">
    <property type="term" value="F:transcription cis-regulatory region binding"/>
    <property type="evidence" value="ECO:0007669"/>
    <property type="project" value="TreeGrafter"/>
</dbReference>
<dbReference type="RefSeq" id="WP_054539009.1">
    <property type="nucleotide sequence ID" value="NZ_JACIEQ010000002.1"/>
</dbReference>
<dbReference type="PANTHER" id="PTHR30055">
    <property type="entry name" value="HTH-TYPE TRANSCRIPTIONAL REGULATOR RUTR"/>
    <property type="match status" value="1"/>
</dbReference>
<comment type="caution">
    <text evidence="6">The sequence shown here is derived from an EMBL/GenBank/DDBJ whole genome shotgun (WGS) entry which is preliminary data.</text>
</comment>
<evidence type="ECO:0000256" key="2">
    <source>
        <dbReference type="ARBA" id="ARBA00023125"/>
    </source>
</evidence>
<keyword evidence="7" id="KW-1185">Reference proteome</keyword>